<dbReference type="GO" id="GO:0005761">
    <property type="term" value="C:mitochondrial ribosome"/>
    <property type="evidence" value="ECO:0007669"/>
    <property type="project" value="InterPro"/>
</dbReference>
<dbReference type="OrthoDB" id="5825849at2759"/>
<dbReference type="PhylomeDB" id="E2BBP2"/>
<evidence type="ECO:0000256" key="1">
    <source>
        <dbReference type="SAM" id="MobiDB-lite"/>
    </source>
</evidence>
<dbReference type="GO" id="GO:0032543">
    <property type="term" value="P:mitochondrial translation"/>
    <property type="evidence" value="ECO:0007669"/>
    <property type="project" value="InterPro"/>
</dbReference>
<sequence>MKLTSLLFRNGRRPQNPDKTPFKAVAPLVLKDYVTKNHKVTERGCLYETSLFLSCLEENEFEDKNCVPQMNLLDACYKKYNHDMIEKKIKSRSKALVPNSKNHTSNQISHLLRKYPTI</sequence>
<keyword evidence="3" id="KW-1185">Reference proteome</keyword>
<dbReference type="OMA" id="CVTEMSM"/>
<evidence type="ECO:0000313" key="3">
    <source>
        <dbReference type="Proteomes" id="UP000008237"/>
    </source>
</evidence>
<accession>E2BBP2</accession>
<dbReference type="EMBL" id="GL447128">
    <property type="protein sequence ID" value="EFN86919.1"/>
    <property type="molecule type" value="Genomic_DNA"/>
</dbReference>
<dbReference type="FunCoup" id="E2BBP2">
    <property type="interactions" value="1053"/>
</dbReference>
<proteinExistence type="predicted"/>
<evidence type="ECO:0000313" key="2">
    <source>
        <dbReference type="EMBL" id="EFN86919.1"/>
    </source>
</evidence>
<dbReference type="STRING" id="610380.E2BBP2"/>
<reference evidence="2 3" key="1">
    <citation type="journal article" date="2010" name="Science">
        <title>Genomic comparison of the ants Camponotus floridanus and Harpegnathos saltator.</title>
        <authorList>
            <person name="Bonasio R."/>
            <person name="Zhang G."/>
            <person name="Ye C."/>
            <person name="Mutti N.S."/>
            <person name="Fang X."/>
            <person name="Qin N."/>
            <person name="Donahue G."/>
            <person name="Yang P."/>
            <person name="Li Q."/>
            <person name="Li C."/>
            <person name="Zhang P."/>
            <person name="Huang Z."/>
            <person name="Berger S.L."/>
            <person name="Reinberg D."/>
            <person name="Wang J."/>
            <person name="Liebig J."/>
        </authorList>
    </citation>
    <scope>NUCLEOTIDE SEQUENCE [LARGE SCALE GENOMIC DNA]</scope>
    <source>
        <strain evidence="2 3">R22 G/1</strain>
    </source>
</reference>
<name>E2BBP2_HARSA</name>
<dbReference type="SUPFAM" id="SSF47072">
    <property type="entry name" value="Cysteine alpha-hairpin motif"/>
    <property type="match status" value="1"/>
</dbReference>
<dbReference type="GO" id="GO:0003723">
    <property type="term" value="F:RNA binding"/>
    <property type="evidence" value="ECO:0007669"/>
    <property type="project" value="TreeGrafter"/>
</dbReference>
<gene>
    <name evidence="2" type="ORF">EAI_11979</name>
</gene>
<feature type="region of interest" description="Disordered" evidence="1">
    <location>
        <begin position="1"/>
        <end position="20"/>
    </location>
</feature>
<dbReference type="InterPro" id="IPR033620">
    <property type="entry name" value="Ribosomal_mS37_met"/>
</dbReference>
<dbReference type="InterPro" id="IPR009069">
    <property type="entry name" value="Cys_alpha_HP_mot_SF"/>
</dbReference>
<dbReference type="PANTHER" id="PTHR31278">
    <property type="entry name" value="CHCHD1"/>
    <property type="match status" value="1"/>
</dbReference>
<evidence type="ECO:0008006" key="4">
    <source>
        <dbReference type="Google" id="ProtNLM"/>
    </source>
</evidence>
<dbReference type="InParanoid" id="E2BBP2"/>
<dbReference type="KEGG" id="hst:105181035"/>
<dbReference type="AlphaFoldDB" id="E2BBP2"/>
<protein>
    <recommendedName>
        <fullName evidence="4">Coiled-coil-helix-coiled-coil-helix domain-containing protein 1</fullName>
    </recommendedName>
</protein>
<organism evidence="3">
    <name type="scientific">Harpegnathos saltator</name>
    <name type="common">Jerdon's jumping ant</name>
    <dbReference type="NCBI Taxonomy" id="610380"/>
    <lineage>
        <taxon>Eukaryota</taxon>
        <taxon>Metazoa</taxon>
        <taxon>Ecdysozoa</taxon>
        <taxon>Arthropoda</taxon>
        <taxon>Hexapoda</taxon>
        <taxon>Insecta</taxon>
        <taxon>Pterygota</taxon>
        <taxon>Neoptera</taxon>
        <taxon>Endopterygota</taxon>
        <taxon>Hymenoptera</taxon>
        <taxon>Apocrita</taxon>
        <taxon>Aculeata</taxon>
        <taxon>Formicoidea</taxon>
        <taxon>Formicidae</taxon>
        <taxon>Ponerinae</taxon>
        <taxon>Ponerini</taxon>
        <taxon>Harpegnathos</taxon>
    </lineage>
</organism>
<dbReference type="GO" id="GO:0005654">
    <property type="term" value="C:nucleoplasm"/>
    <property type="evidence" value="ECO:0007669"/>
    <property type="project" value="TreeGrafter"/>
</dbReference>
<dbReference type="PANTHER" id="PTHR31278:SF2">
    <property type="entry name" value="SMALL RIBOSOMAL SUBUNIT PROTEIN MS37"/>
    <property type="match status" value="1"/>
</dbReference>
<dbReference type="Proteomes" id="UP000008237">
    <property type="component" value="Unassembled WGS sequence"/>
</dbReference>